<dbReference type="Proteomes" id="UP000292027">
    <property type="component" value="Unassembled WGS sequence"/>
</dbReference>
<protein>
    <submittedName>
        <fullName evidence="1">Uncharacterized protein</fullName>
    </submittedName>
</protein>
<keyword evidence="2" id="KW-1185">Reference proteome</keyword>
<dbReference type="EMBL" id="SHKR01000014">
    <property type="protein sequence ID" value="RZU12452.1"/>
    <property type="molecule type" value="Genomic_DNA"/>
</dbReference>
<sequence length="92" mass="10100">MISEGDWQAACLARFRQYDDRSLQLAILTLTDWRNHTEGTPVADSDQVLLLLACQVRDERVAQGREIANVGIPVAELLGGDDDEEGFVGPTS</sequence>
<name>A0A4Q7WQB9_9ACTN</name>
<evidence type="ECO:0000313" key="1">
    <source>
        <dbReference type="EMBL" id="RZU12452.1"/>
    </source>
</evidence>
<accession>A0A4Q7WQB9</accession>
<evidence type="ECO:0000313" key="2">
    <source>
        <dbReference type="Proteomes" id="UP000292027"/>
    </source>
</evidence>
<dbReference type="RefSeq" id="WP_130447042.1">
    <property type="nucleotide sequence ID" value="NZ_SHKR01000014.1"/>
</dbReference>
<gene>
    <name evidence="1" type="ORF">EV645_5722</name>
</gene>
<proteinExistence type="predicted"/>
<organism evidence="1 2">
    <name type="scientific">Kribbella rubisoli</name>
    <dbReference type="NCBI Taxonomy" id="3075929"/>
    <lineage>
        <taxon>Bacteria</taxon>
        <taxon>Bacillati</taxon>
        <taxon>Actinomycetota</taxon>
        <taxon>Actinomycetes</taxon>
        <taxon>Propionibacteriales</taxon>
        <taxon>Kribbellaceae</taxon>
        <taxon>Kribbella</taxon>
    </lineage>
</organism>
<comment type="caution">
    <text evidence="1">The sequence shown here is derived from an EMBL/GenBank/DDBJ whole genome shotgun (WGS) entry which is preliminary data.</text>
</comment>
<dbReference type="AlphaFoldDB" id="A0A4Q7WQB9"/>
<reference evidence="1 2" key="1">
    <citation type="journal article" date="2015" name="Stand. Genomic Sci.">
        <title>Genomic Encyclopedia of Bacterial and Archaeal Type Strains, Phase III: the genomes of soil and plant-associated and newly described type strains.</title>
        <authorList>
            <person name="Whitman W.B."/>
            <person name="Woyke T."/>
            <person name="Klenk H.P."/>
            <person name="Zhou Y."/>
            <person name="Lilburn T.G."/>
            <person name="Beck B.J."/>
            <person name="De Vos P."/>
            <person name="Vandamme P."/>
            <person name="Eisen J.A."/>
            <person name="Garrity G."/>
            <person name="Hugenholtz P."/>
            <person name="Kyrpides N.C."/>
        </authorList>
    </citation>
    <scope>NUCLEOTIDE SEQUENCE [LARGE SCALE GENOMIC DNA]</scope>
    <source>
        <strain evidence="1 2">VKM Ac-2540</strain>
    </source>
</reference>